<dbReference type="GO" id="GO:0009653">
    <property type="term" value="P:anatomical structure morphogenesis"/>
    <property type="evidence" value="ECO:0007669"/>
    <property type="project" value="UniProtKB-ARBA"/>
</dbReference>
<evidence type="ECO:0000256" key="7">
    <source>
        <dbReference type="ARBA" id="ARBA00022889"/>
    </source>
</evidence>
<reference evidence="15" key="2">
    <citation type="journal article" date="2014" name="Nat. Commun.">
        <title>The cavefish genome reveals candidate genes for eye loss.</title>
        <authorList>
            <person name="McGaugh S.E."/>
            <person name="Gross J.B."/>
            <person name="Aken B."/>
            <person name="Blin M."/>
            <person name="Borowsky R."/>
            <person name="Chalopin D."/>
            <person name="Hinaux H."/>
            <person name="Jeffery W.R."/>
            <person name="Keene A."/>
            <person name="Ma L."/>
            <person name="Minx P."/>
            <person name="Murphy D."/>
            <person name="O'Quin K.E."/>
            <person name="Retaux S."/>
            <person name="Rohner N."/>
            <person name="Searle S.M."/>
            <person name="Stahl B.A."/>
            <person name="Tabin C."/>
            <person name="Volff J.N."/>
            <person name="Yoshizawa M."/>
            <person name="Warren W.C."/>
        </authorList>
    </citation>
    <scope>NUCLEOTIDE SEQUENCE [LARGE SCALE GENOMIC DNA]</scope>
    <source>
        <strain evidence="15">female</strain>
    </source>
</reference>
<evidence type="ECO:0000256" key="8">
    <source>
        <dbReference type="ARBA" id="ARBA00022989"/>
    </source>
</evidence>
<dbReference type="InParanoid" id="A0A3B1JB28"/>
<dbReference type="GO" id="GO:0005509">
    <property type="term" value="F:calcium ion binding"/>
    <property type="evidence" value="ECO:0007669"/>
    <property type="project" value="UniProtKB-UniRule"/>
</dbReference>
<dbReference type="SUPFAM" id="SSF49313">
    <property type="entry name" value="Cadherin-like"/>
    <property type="match status" value="2"/>
</dbReference>
<accession>A0A3B1JB28</accession>
<evidence type="ECO:0000256" key="2">
    <source>
        <dbReference type="ARBA" id="ARBA00022475"/>
    </source>
</evidence>
<keyword evidence="3" id="KW-0812">Transmembrane</keyword>
<keyword evidence="5" id="KW-0677">Repeat</keyword>
<dbReference type="InterPro" id="IPR002126">
    <property type="entry name" value="Cadherin-like_dom"/>
</dbReference>
<dbReference type="InterPro" id="IPR020894">
    <property type="entry name" value="Cadherin_CS"/>
</dbReference>
<dbReference type="Pfam" id="PF08266">
    <property type="entry name" value="Cadherin_2"/>
    <property type="match status" value="1"/>
</dbReference>
<evidence type="ECO:0000313" key="14">
    <source>
        <dbReference type="Ensembl" id="ENSAMXP00000039438.1"/>
    </source>
</evidence>
<dbReference type="InterPro" id="IPR015919">
    <property type="entry name" value="Cadherin-like_sf"/>
</dbReference>
<dbReference type="FunFam" id="2.60.40.60:FF:000007">
    <property type="entry name" value="Protocadherin alpha 2"/>
    <property type="match status" value="1"/>
</dbReference>
<dbReference type="SMART" id="SM00112">
    <property type="entry name" value="CA"/>
    <property type="match status" value="2"/>
</dbReference>
<dbReference type="AlphaFoldDB" id="A0A3B1JB28"/>
<dbReference type="InterPro" id="IPR013164">
    <property type="entry name" value="Cadherin_N"/>
</dbReference>
<feature type="chain" id="PRO_5017192375" description="Cadherin domain-containing protein" evidence="12">
    <location>
        <begin position="25"/>
        <end position="248"/>
    </location>
</feature>
<dbReference type="PROSITE" id="PS50268">
    <property type="entry name" value="CADHERIN_2"/>
    <property type="match status" value="2"/>
</dbReference>
<keyword evidence="4 12" id="KW-0732">Signal</keyword>
<dbReference type="STRING" id="7994.ENSAMXP00000039438"/>
<evidence type="ECO:0000256" key="11">
    <source>
        <dbReference type="PROSITE-ProRule" id="PRU00043"/>
    </source>
</evidence>
<evidence type="ECO:0000256" key="3">
    <source>
        <dbReference type="ARBA" id="ARBA00022692"/>
    </source>
</evidence>
<comment type="subcellular location">
    <subcellularLocation>
        <location evidence="1">Cell membrane</location>
        <topology evidence="1">Single-pass type I membrane protein</topology>
    </subcellularLocation>
</comment>
<dbReference type="GO" id="GO:0007156">
    <property type="term" value="P:homophilic cell adhesion via plasma membrane adhesion molecules"/>
    <property type="evidence" value="ECO:0007669"/>
    <property type="project" value="InterPro"/>
</dbReference>
<dbReference type="PANTHER" id="PTHR24028">
    <property type="entry name" value="CADHERIN-87A"/>
    <property type="match status" value="1"/>
</dbReference>
<keyword evidence="7" id="KW-0130">Cell adhesion</keyword>
<evidence type="ECO:0000256" key="9">
    <source>
        <dbReference type="ARBA" id="ARBA00023136"/>
    </source>
</evidence>
<dbReference type="InterPro" id="IPR050174">
    <property type="entry name" value="Protocadherin/Cadherin-CA"/>
</dbReference>
<keyword evidence="9" id="KW-0472">Membrane</keyword>
<evidence type="ECO:0000256" key="6">
    <source>
        <dbReference type="ARBA" id="ARBA00022837"/>
    </source>
</evidence>
<keyword evidence="10" id="KW-0325">Glycoprotein</keyword>
<reference evidence="14" key="4">
    <citation type="submission" date="2025-09" db="UniProtKB">
        <authorList>
            <consortium name="Ensembl"/>
        </authorList>
    </citation>
    <scope>IDENTIFICATION</scope>
</reference>
<dbReference type="GeneTree" id="ENSGT00940000164173"/>
<dbReference type="Proteomes" id="UP000018467">
    <property type="component" value="Unassembled WGS sequence"/>
</dbReference>
<dbReference type="CDD" id="cd11304">
    <property type="entry name" value="Cadherin_repeat"/>
    <property type="match status" value="2"/>
</dbReference>
<evidence type="ECO:0000256" key="5">
    <source>
        <dbReference type="ARBA" id="ARBA00022737"/>
    </source>
</evidence>
<dbReference type="Bgee" id="ENSAMXG00000043020">
    <property type="expression patterns" value="Expressed in camera-type eye and 1 other cell type or tissue"/>
</dbReference>
<protein>
    <recommendedName>
        <fullName evidence="13">Cadherin domain-containing protein</fullName>
    </recommendedName>
</protein>
<name>A0A3B1JB28_ASTMX</name>
<proteinExistence type="predicted"/>
<dbReference type="PRINTS" id="PR00205">
    <property type="entry name" value="CADHERIN"/>
</dbReference>
<dbReference type="Gene3D" id="2.60.40.60">
    <property type="entry name" value="Cadherins"/>
    <property type="match status" value="2"/>
</dbReference>
<dbReference type="GO" id="GO:0005886">
    <property type="term" value="C:plasma membrane"/>
    <property type="evidence" value="ECO:0007669"/>
    <property type="project" value="UniProtKB-SubCell"/>
</dbReference>
<dbReference type="PANTHER" id="PTHR24028:SF32">
    <property type="entry name" value="CADHERIN-RELATED NEURONAL RECEPTOR VARIABLE 10-RELATED"/>
    <property type="match status" value="1"/>
</dbReference>
<reference evidence="15" key="1">
    <citation type="submission" date="2013-03" db="EMBL/GenBank/DDBJ databases">
        <authorList>
            <person name="Jeffery W."/>
            <person name="Warren W."/>
            <person name="Wilson R.K."/>
        </authorList>
    </citation>
    <scope>NUCLEOTIDE SEQUENCE</scope>
    <source>
        <strain evidence="15">female</strain>
    </source>
</reference>
<reference evidence="14" key="3">
    <citation type="submission" date="2025-08" db="UniProtKB">
        <authorList>
            <consortium name="Ensembl"/>
        </authorList>
    </citation>
    <scope>IDENTIFICATION</scope>
</reference>
<evidence type="ECO:0000256" key="12">
    <source>
        <dbReference type="SAM" id="SignalP"/>
    </source>
</evidence>
<dbReference type="Pfam" id="PF00028">
    <property type="entry name" value="Cadherin"/>
    <property type="match status" value="1"/>
</dbReference>
<keyword evidence="8" id="KW-1133">Transmembrane helix</keyword>
<feature type="signal peptide" evidence="12">
    <location>
        <begin position="1"/>
        <end position="24"/>
    </location>
</feature>
<evidence type="ECO:0000256" key="10">
    <source>
        <dbReference type="ARBA" id="ARBA00023180"/>
    </source>
</evidence>
<keyword evidence="15" id="KW-1185">Reference proteome</keyword>
<dbReference type="FunFam" id="2.60.40.60:FF:000006">
    <property type="entry name" value="Protocadherin alpha 2"/>
    <property type="match status" value="1"/>
</dbReference>
<keyword evidence="2" id="KW-1003">Cell membrane</keyword>
<evidence type="ECO:0000259" key="13">
    <source>
        <dbReference type="PROSITE" id="PS50268"/>
    </source>
</evidence>
<evidence type="ECO:0000313" key="15">
    <source>
        <dbReference type="Proteomes" id="UP000018467"/>
    </source>
</evidence>
<sequence length="248" mass="28176">MGISGLFESRWILVCVCLWQTSLGQVVYSISEEVTKGTVVGNIAKDLKINIQELESRMFQIVPGSNKKYFDVNMKTGALFVNERIDREEFCEQNQRCVMNVEALAQNPHRFYRVEINIVDVNDNFPRFPESSLIMNIYEDASPGDRFHLPLAEDADVGSNSLKDYRLSSNEYFSIDFQTGEPTESVELILQKSLDREKQSVMNILLTAFDGGKPQKTGTLLITINVVDVNDNKPVFSNRGRCVKKTQM</sequence>
<dbReference type="Ensembl" id="ENSAMXT00000030526.1">
    <property type="protein sequence ID" value="ENSAMXP00000039438.1"/>
    <property type="gene ID" value="ENSAMXG00000043020.1"/>
</dbReference>
<feature type="domain" description="Cadherin" evidence="13">
    <location>
        <begin position="29"/>
        <end position="128"/>
    </location>
</feature>
<feature type="domain" description="Cadherin" evidence="13">
    <location>
        <begin position="129"/>
        <end position="236"/>
    </location>
</feature>
<evidence type="ECO:0000256" key="4">
    <source>
        <dbReference type="ARBA" id="ARBA00022729"/>
    </source>
</evidence>
<keyword evidence="6 11" id="KW-0106">Calcium</keyword>
<organism evidence="14 15">
    <name type="scientific">Astyanax mexicanus</name>
    <name type="common">Blind cave fish</name>
    <name type="synonym">Astyanax fasciatus mexicanus</name>
    <dbReference type="NCBI Taxonomy" id="7994"/>
    <lineage>
        <taxon>Eukaryota</taxon>
        <taxon>Metazoa</taxon>
        <taxon>Chordata</taxon>
        <taxon>Craniata</taxon>
        <taxon>Vertebrata</taxon>
        <taxon>Euteleostomi</taxon>
        <taxon>Actinopterygii</taxon>
        <taxon>Neopterygii</taxon>
        <taxon>Teleostei</taxon>
        <taxon>Ostariophysi</taxon>
        <taxon>Characiformes</taxon>
        <taxon>Characoidei</taxon>
        <taxon>Acestrorhamphidae</taxon>
        <taxon>Acestrorhamphinae</taxon>
        <taxon>Astyanax</taxon>
    </lineage>
</organism>
<dbReference type="PROSITE" id="PS00232">
    <property type="entry name" value="CADHERIN_1"/>
    <property type="match status" value="1"/>
</dbReference>
<evidence type="ECO:0000256" key="1">
    <source>
        <dbReference type="ARBA" id="ARBA00004251"/>
    </source>
</evidence>